<name>A0A8X6W0H5_TRICX</name>
<sequence length="160" mass="17407">MTPVEDPAIVFASAQLILLYLGTAAVAFPAHVQTCSIGERSGALAGHVCHTPSCPRSAKIQSTLPMMWGQCDVVGAEVATLLIARSSRSFVFLGRPDPPRRYTLPSEIHCCQHRATTISLRPRWRPIRLFDQPASLRPIIRPYQSPSAARTAAGYVLEAS</sequence>
<feature type="signal peptide" evidence="1">
    <location>
        <begin position="1"/>
        <end position="27"/>
    </location>
</feature>
<proteinExistence type="predicted"/>
<dbReference type="Proteomes" id="UP000887159">
    <property type="component" value="Unassembled WGS sequence"/>
</dbReference>
<comment type="caution">
    <text evidence="2">The sequence shown here is derived from an EMBL/GenBank/DDBJ whole genome shotgun (WGS) entry which is preliminary data.</text>
</comment>
<reference evidence="2" key="1">
    <citation type="submission" date="2020-08" db="EMBL/GenBank/DDBJ databases">
        <title>Multicomponent nature underlies the extraordinary mechanical properties of spider dragline silk.</title>
        <authorList>
            <person name="Kono N."/>
            <person name="Nakamura H."/>
            <person name="Mori M."/>
            <person name="Yoshida Y."/>
            <person name="Ohtoshi R."/>
            <person name="Malay A.D."/>
            <person name="Moran D.A.P."/>
            <person name="Tomita M."/>
            <person name="Numata K."/>
            <person name="Arakawa K."/>
        </authorList>
    </citation>
    <scope>NUCLEOTIDE SEQUENCE</scope>
</reference>
<evidence type="ECO:0000256" key="1">
    <source>
        <dbReference type="SAM" id="SignalP"/>
    </source>
</evidence>
<evidence type="ECO:0008006" key="4">
    <source>
        <dbReference type="Google" id="ProtNLM"/>
    </source>
</evidence>
<protein>
    <recommendedName>
        <fullName evidence="4">Secreted protein</fullName>
    </recommendedName>
</protein>
<accession>A0A8X6W0H5</accession>
<dbReference type="EMBL" id="BMAU01021373">
    <property type="protein sequence ID" value="GFY25888.1"/>
    <property type="molecule type" value="Genomic_DNA"/>
</dbReference>
<dbReference type="AlphaFoldDB" id="A0A8X6W0H5"/>
<keyword evidence="1" id="KW-0732">Signal</keyword>
<feature type="chain" id="PRO_5036502765" description="Secreted protein" evidence="1">
    <location>
        <begin position="28"/>
        <end position="160"/>
    </location>
</feature>
<gene>
    <name evidence="2" type="ORF">TNCV_1916381</name>
</gene>
<evidence type="ECO:0000313" key="2">
    <source>
        <dbReference type="EMBL" id="GFY25888.1"/>
    </source>
</evidence>
<organism evidence="2 3">
    <name type="scientific">Trichonephila clavipes</name>
    <name type="common">Golden silk orbweaver</name>
    <name type="synonym">Nephila clavipes</name>
    <dbReference type="NCBI Taxonomy" id="2585209"/>
    <lineage>
        <taxon>Eukaryota</taxon>
        <taxon>Metazoa</taxon>
        <taxon>Ecdysozoa</taxon>
        <taxon>Arthropoda</taxon>
        <taxon>Chelicerata</taxon>
        <taxon>Arachnida</taxon>
        <taxon>Araneae</taxon>
        <taxon>Araneomorphae</taxon>
        <taxon>Entelegynae</taxon>
        <taxon>Araneoidea</taxon>
        <taxon>Nephilidae</taxon>
        <taxon>Trichonephila</taxon>
    </lineage>
</organism>
<evidence type="ECO:0000313" key="3">
    <source>
        <dbReference type="Proteomes" id="UP000887159"/>
    </source>
</evidence>
<keyword evidence="3" id="KW-1185">Reference proteome</keyword>